<dbReference type="Proteomes" id="UP001205998">
    <property type="component" value="Unassembled WGS sequence"/>
</dbReference>
<name>A0AAD5A715_SILAS</name>
<sequence>MVAQHDVEGAGEVVGQRAARALVHQGQEEGEEQQREEQQLQRESHAAHASFTSKALISGPAFPPGPQRDRADGKTEGGRGVKQGANPKEFSETSQKTPAERDVTQVSETRSVPRSLEIKFVLVDRSS</sequence>
<dbReference type="EMBL" id="MU570271">
    <property type="protein sequence ID" value="KAI5610832.1"/>
    <property type="molecule type" value="Genomic_DNA"/>
</dbReference>
<evidence type="ECO:0000256" key="1">
    <source>
        <dbReference type="SAM" id="MobiDB-lite"/>
    </source>
</evidence>
<proteinExistence type="predicted"/>
<organism evidence="2 3">
    <name type="scientific">Silurus asotus</name>
    <name type="common">Amur catfish</name>
    <name type="synonym">Parasilurus asotus</name>
    <dbReference type="NCBI Taxonomy" id="30991"/>
    <lineage>
        <taxon>Eukaryota</taxon>
        <taxon>Metazoa</taxon>
        <taxon>Chordata</taxon>
        <taxon>Craniata</taxon>
        <taxon>Vertebrata</taxon>
        <taxon>Euteleostomi</taxon>
        <taxon>Actinopterygii</taxon>
        <taxon>Neopterygii</taxon>
        <taxon>Teleostei</taxon>
        <taxon>Ostariophysi</taxon>
        <taxon>Siluriformes</taxon>
        <taxon>Siluridae</taxon>
        <taxon>Silurus</taxon>
    </lineage>
</organism>
<protein>
    <submittedName>
        <fullName evidence="2">Uncharacterized protein</fullName>
    </submittedName>
</protein>
<feature type="region of interest" description="Disordered" evidence="1">
    <location>
        <begin position="1"/>
        <end position="116"/>
    </location>
</feature>
<evidence type="ECO:0000313" key="3">
    <source>
        <dbReference type="Proteomes" id="UP001205998"/>
    </source>
</evidence>
<feature type="compositionally biased region" description="Basic and acidic residues" evidence="1">
    <location>
        <begin position="32"/>
        <end position="46"/>
    </location>
</feature>
<reference evidence="2" key="1">
    <citation type="submission" date="2018-07" db="EMBL/GenBank/DDBJ databases">
        <title>Comparative genomics of catfishes provides insights into carnivory and benthic adaptation.</title>
        <authorList>
            <person name="Zhang Y."/>
            <person name="Wang D."/>
            <person name="Peng Z."/>
            <person name="Zheng S."/>
            <person name="Shao F."/>
            <person name="Tao W."/>
        </authorList>
    </citation>
    <scope>NUCLEOTIDE SEQUENCE</scope>
    <source>
        <strain evidence="2">Chongqing</strain>
    </source>
</reference>
<evidence type="ECO:0000313" key="2">
    <source>
        <dbReference type="EMBL" id="KAI5610832.1"/>
    </source>
</evidence>
<comment type="caution">
    <text evidence="2">The sequence shown here is derived from an EMBL/GenBank/DDBJ whole genome shotgun (WGS) entry which is preliminary data.</text>
</comment>
<dbReference type="AlphaFoldDB" id="A0AAD5A715"/>
<accession>A0AAD5A715</accession>
<gene>
    <name evidence="2" type="ORF">C0J50_1571</name>
</gene>
<feature type="compositionally biased region" description="Basic and acidic residues" evidence="1">
    <location>
        <begin position="67"/>
        <end position="79"/>
    </location>
</feature>
<keyword evidence="3" id="KW-1185">Reference proteome</keyword>